<dbReference type="GO" id="GO:0007165">
    <property type="term" value="P:signal transduction"/>
    <property type="evidence" value="ECO:0007669"/>
    <property type="project" value="UniProtKB-KW"/>
</dbReference>
<reference evidence="10" key="1">
    <citation type="submission" date="2021-08" db="EMBL/GenBank/DDBJ databases">
        <authorList>
            <person name="Misof B."/>
            <person name="Oliver O."/>
            <person name="Podsiadlowski L."/>
            <person name="Donath A."/>
            <person name="Peters R."/>
            <person name="Mayer C."/>
            <person name="Rust J."/>
            <person name="Gunkel S."/>
            <person name="Lesny P."/>
            <person name="Martin S."/>
            <person name="Oeyen J.P."/>
            <person name="Petersen M."/>
            <person name="Panagiotis P."/>
            <person name="Wilbrandt J."/>
            <person name="Tanja T."/>
        </authorList>
    </citation>
    <scope>NUCLEOTIDE SEQUENCE</scope>
    <source>
        <strain evidence="10">GBR_01_08_01A</strain>
        <tissue evidence="10">Thorax + abdomen</tissue>
    </source>
</reference>
<evidence type="ECO:0000313" key="11">
    <source>
        <dbReference type="Proteomes" id="UP001258017"/>
    </source>
</evidence>
<keyword evidence="6 9" id="KW-0472">Membrane</keyword>
<evidence type="ECO:0000256" key="9">
    <source>
        <dbReference type="SAM" id="Phobius"/>
    </source>
</evidence>
<dbReference type="GO" id="GO:0005886">
    <property type="term" value="C:plasma membrane"/>
    <property type="evidence" value="ECO:0007669"/>
    <property type="project" value="TreeGrafter"/>
</dbReference>
<comment type="caution">
    <text evidence="10">The sequence shown here is derived from an EMBL/GenBank/DDBJ whole genome shotgun (WGS) entry which is preliminary data.</text>
</comment>
<keyword evidence="3 9" id="KW-0812">Transmembrane</keyword>
<evidence type="ECO:0000256" key="5">
    <source>
        <dbReference type="ARBA" id="ARBA00022989"/>
    </source>
</evidence>
<feature type="transmembrane region" description="Helical" evidence="9">
    <location>
        <begin position="43"/>
        <end position="66"/>
    </location>
</feature>
<keyword evidence="2" id="KW-0716">Sensory transduction</keyword>
<protein>
    <recommendedName>
        <fullName evidence="12">Odorant receptor</fullName>
    </recommendedName>
</protein>
<evidence type="ECO:0000256" key="3">
    <source>
        <dbReference type="ARBA" id="ARBA00022692"/>
    </source>
</evidence>
<keyword evidence="7" id="KW-0675">Receptor</keyword>
<evidence type="ECO:0000256" key="4">
    <source>
        <dbReference type="ARBA" id="ARBA00022725"/>
    </source>
</evidence>
<dbReference type="GO" id="GO:0005549">
    <property type="term" value="F:odorant binding"/>
    <property type="evidence" value="ECO:0007669"/>
    <property type="project" value="InterPro"/>
</dbReference>
<comment type="subcellular location">
    <subcellularLocation>
        <location evidence="1">Membrane</location>
        <topology evidence="1">Multi-pass membrane protein</topology>
    </subcellularLocation>
</comment>
<dbReference type="PANTHER" id="PTHR21137:SF42">
    <property type="entry name" value="ODORANT RECEPTOR 83A"/>
    <property type="match status" value="1"/>
</dbReference>
<dbReference type="GO" id="GO:0004984">
    <property type="term" value="F:olfactory receptor activity"/>
    <property type="evidence" value="ECO:0007669"/>
    <property type="project" value="InterPro"/>
</dbReference>
<evidence type="ECO:0000256" key="7">
    <source>
        <dbReference type="ARBA" id="ARBA00023170"/>
    </source>
</evidence>
<gene>
    <name evidence="10" type="ORF">KPH14_009224</name>
</gene>
<dbReference type="InterPro" id="IPR004117">
    <property type="entry name" value="7tm6_olfct_rcpt"/>
</dbReference>
<dbReference type="PANTHER" id="PTHR21137">
    <property type="entry name" value="ODORANT RECEPTOR"/>
    <property type="match status" value="1"/>
</dbReference>
<keyword evidence="4" id="KW-0552">Olfaction</keyword>
<name>A0AAD9VQP9_9HYME</name>
<evidence type="ECO:0000313" key="10">
    <source>
        <dbReference type="EMBL" id="KAK2583204.1"/>
    </source>
</evidence>
<keyword evidence="5 9" id="KW-1133">Transmembrane helix</keyword>
<evidence type="ECO:0000256" key="1">
    <source>
        <dbReference type="ARBA" id="ARBA00004141"/>
    </source>
</evidence>
<dbReference type="Pfam" id="PF02949">
    <property type="entry name" value="7tm_6"/>
    <property type="match status" value="1"/>
</dbReference>
<sequence>MEKENLVNDISYAMRLCRFVLRPIGLWPMVYGRVSQTERILSAVLAVTCFSTVCFVLIPAGIYTLIYENDINAKLKLFGPVGFCLTSTIKYCYLGLKGNAISRCIAHVENDWRIVRDRNHRTIMTEYATVGRNLTILCALFLFSGGMSYHTIMTISSTKKINESLTIKPLTYPGYDRYFDTQASPAYEIVFFMHCMCAMVMYSITTAACSLAATFVTHACGQIQIVMCRLDDLVEGKESKGIELNSRLAIIVHDHVKTLRFSVQVEKVLREVCLLELVASTLTICLLEYYCITNYGRKSCNSVKKLQLPPITSSGIVYPKM</sequence>
<dbReference type="AlphaFoldDB" id="A0AAD9VQP9"/>
<evidence type="ECO:0008006" key="12">
    <source>
        <dbReference type="Google" id="ProtNLM"/>
    </source>
</evidence>
<accession>A0AAD9VQP9</accession>
<keyword evidence="8" id="KW-0807">Transducer</keyword>
<evidence type="ECO:0000256" key="8">
    <source>
        <dbReference type="ARBA" id="ARBA00023224"/>
    </source>
</evidence>
<dbReference type="EMBL" id="JAIFRP010000030">
    <property type="protein sequence ID" value="KAK2583204.1"/>
    <property type="molecule type" value="Genomic_DNA"/>
</dbReference>
<feature type="transmembrane region" description="Helical" evidence="9">
    <location>
        <begin position="134"/>
        <end position="152"/>
    </location>
</feature>
<dbReference type="Proteomes" id="UP001258017">
    <property type="component" value="Unassembled WGS sequence"/>
</dbReference>
<evidence type="ECO:0000256" key="6">
    <source>
        <dbReference type="ARBA" id="ARBA00023136"/>
    </source>
</evidence>
<proteinExistence type="predicted"/>
<keyword evidence="11" id="KW-1185">Reference proteome</keyword>
<organism evidence="10 11">
    <name type="scientific">Odynerus spinipes</name>
    <dbReference type="NCBI Taxonomy" id="1348599"/>
    <lineage>
        <taxon>Eukaryota</taxon>
        <taxon>Metazoa</taxon>
        <taxon>Ecdysozoa</taxon>
        <taxon>Arthropoda</taxon>
        <taxon>Hexapoda</taxon>
        <taxon>Insecta</taxon>
        <taxon>Pterygota</taxon>
        <taxon>Neoptera</taxon>
        <taxon>Endopterygota</taxon>
        <taxon>Hymenoptera</taxon>
        <taxon>Apocrita</taxon>
        <taxon>Aculeata</taxon>
        <taxon>Vespoidea</taxon>
        <taxon>Vespidae</taxon>
        <taxon>Eumeninae</taxon>
        <taxon>Odynerus</taxon>
    </lineage>
</organism>
<reference evidence="10" key="2">
    <citation type="journal article" date="2023" name="Commun. Biol.">
        <title>Intrasexual cuticular hydrocarbon dimorphism in a wasp sheds light on hydrocarbon biosynthesis genes in Hymenoptera.</title>
        <authorList>
            <person name="Moris V.C."/>
            <person name="Podsiadlowski L."/>
            <person name="Martin S."/>
            <person name="Oeyen J.P."/>
            <person name="Donath A."/>
            <person name="Petersen M."/>
            <person name="Wilbrandt J."/>
            <person name="Misof B."/>
            <person name="Liedtke D."/>
            <person name="Thamm M."/>
            <person name="Scheiner R."/>
            <person name="Schmitt T."/>
            <person name="Niehuis O."/>
        </authorList>
    </citation>
    <scope>NUCLEOTIDE SEQUENCE</scope>
    <source>
        <strain evidence="10">GBR_01_08_01A</strain>
    </source>
</reference>
<evidence type="ECO:0000256" key="2">
    <source>
        <dbReference type="ARBA" id="ARBA00022606"/>
    </source>
</evidence>